<name>A0AA39YHB5_9PEZI</name>
<proteinExistence type="predicted"/>
<dbReference type="AlphaFoldDB" id="A0AA39YHB5"/>
<organism evidence="1 2">
    <name type="scientific">Cercophora newfieldiana</name>
    <dbReference type="NCBI Taxonomy" id="92897"/>
    <lineage>
        <taxon>Eukaryota</taxon>
        <taxon>Fungi</taxon>
        <taxon>Dikarya</taxon>
        <taxon>Ascomycota</taxon>
        <taxon>Pezizomycotina</taxon>
        <taxon>Sordariomycetes</taxon>
        <taxon>Sordariomycetidae</taxon>
        <taxon>Sordariales</taxon>
        <taxon>Lasiosphaeriaceae</taxon>
        <taxon>Cercophora</taxon>
    </lineage>
</organism>
<comment type="caution">
    <text evidence="1">The sequence shown here is derived from an EMBL/GenBank/DDBJ whole genome shotgun (WGS) entry which is preliminary data.</text>
</comment>
<gene>
    <name evidence="1" type="ORF">B0T16DRAFT_100628</name>
</gene>
<protein>
    <submittedName>
        <fullName evidence="1">Uncharacterized protein</fullName>
    </submittedName>
</protein>
<keyword evidence="2" id="KW-1185">Reference proteome</keyword>
<accession>A0AA39YHB5</accession>
<evidence type="ECO:0000313" key="2">
    <source>
        <dbReference type="Proteomes" id="UP001174936"/>
    </source>
</evidence>
<reference evidence="1" key="1">
    <citation type="submission" date="2023-06" db="EMBL/GenBank/DDBJ databases">
        <title>Genome-scale phylogeny and comparative genomics of the fungal order Sordariales.</title>
        <authorList>
            <consortium name="Lawrence Berkeley National Laboratory"/>
            <person name="Hensen N."/>
            <person name="Bonometti L."/>
            <person name="Westerberg I."/>
            <person name="Brannstrom I.O."/>
            <person name="Guillou S."/>
            <person name="Cros-Aarteil S."/>
            <person name="Calhoun S."/>
            <person name="Haridas S."/>
            <person name="Kuo A."/>
            <person name="Mondo S."/>
            <person name="Pangilinan J."/>
            <person name="Riley R."/>
            <person name="Labutti K."/>
            <person name="Andreopoulos B."/>
            <person name="Lipzen A."/>
            <person name="Chen C."/>
            <person name="Yanf M."/>
            <person name="Daum C."/>
            <person name="Ng V."/>
            <person name="Clum A."/>
            <person name="Steindorff A."/>
            <person name="Ohm R."/>
            <person name="Martin F."/>
            <person name="Silar P."/>
            <person name="Natvig D."/>
            <person name="Lalanne C."/>
            <person name="Gautier V."/>
            <person name="Ament-Velasquez S.L."/>
            <person name="Kruys A."/>
            <person name="Hutchinson M.I."/>
            <person name="Powell A.J."/>
            <person name="Barry K."/>
            <person name="Miller A.N."/>
            <person name="Grigoriev I.V."/>
            <person name="Debuchy R."/>
            <person name="Gladieux P."/>
            <person name="Thoren M.H."/>
            <person name="Johannesson H."/>
        </authorList>
    </citation>
    <scope>NUCLEOTIDE SEQUENCE</scope>
    <source>
        <strain evidence="1">SMH2532-1</strain>
    </source>
</reference>
<dbReference type="EMBL" id="JAULSV010000002">
    <property type="protein sequence ID" value="KAK0652314.1"/>
    <property type="molecule type" value="Genomic_DNA"/>
</dbReference>
<sequence length="130" mass="13876">MAPKAAILKLSASRFLCLVPIPRLTSSSDPLHQARKVACASVNPATPTPPIPTLSSFVALCSREKPASCRHPQRTIIPRVLNAEQAQGIKYSHSQQLDIFSRCSISSTLAIGPRATVCALVFVEPPFSAA</sequence>
<evidence type="ECO:0000313" key="1">
    <source>
        <dbReference type="EMBL" id="KAK0652314.1"/>
    </source>
</evidence>
<dbReference type="Proteomes" id="UP001174936">
    <property type="component" value="Unassembled WGS sequence"/>
</dbReference>